<evidence type="ECO:0000256" key="5">
    <source>
        <dbReference type="ARBA" id="ARBA00022989"/>
    </source>
</evidence>
<feature type="transmembrane region" description="Helical" evidence="7">
    <location>
        <begin position="191"/>
        <end position="212"/>
    </location>
</feature>
<dbReference type="PROSITE" id="PS50042">
    <property type="entry name" value="CNMP_BINDING_3"/>
    <property type="match status" value="1"/>
</dbReference>
<dbReference type="PANTHER" id="PTHR33406:SF6">
    <property type="entry name" value="MEMBRANE PROTEIN YDGH-RELATED"/>
    <property type="match status" value="1"/>
</dbReference>
<organism evidence="10">
    <name type="scientific">marine metagenome</name>
    <dbReference type="NCBI Taxonomy" id="408172"/>
    <lineage>
        <taxon>unclassified sequences</taxon>
        <taxon>metagenomes</taxon>
        <taxon>ecological metagenomes</taxon>
    </lineage>
</organism>
<accession>A0A381YLD0</accession>
<feature type="transmembrane region" description="Helical" evidence="7">
    <location>
        <begin position="140"/>
        <end position="159"/>
    </location>
</feature>
<dbReference type="PROSITE" id="PS00889">
    <property type="entry name" value="CNMP_BINDING_2"/>
    <property type="match status" value="1"/>
</dbReference>
<feature type="domain" description="SSD" evidence="9">
    <location>
        <begin position="163"/>
        <end position="290"/>
    </location>
</feature>
<evidence type="ECO:0000256" key="1">
    <source>
        <dbReference type="ARBA" id="ARBA00004651"/>
    </source>
</evidence>
<evidence type="ECO:0000256" key="6">
    <source>
        <dbReference type="ARBA" id="ARBA00023136"/>
    </source>
</evidence>
<sequence>MLNPLKTAKTIFGLKKLQDWLFQVNGTTEIGSIEGLKIDKIHSPVDVLDHYRMGLDKLTDDEVVKFYAKTGENGPKFLSDAEDILQVTLRMSSSGSTSFLALRDLLVEKTPMFLPDLQFSYTGGGVLASESANNIAQGQINSVILALAIVFVMLSMLFLSWKMGVIALFPNVITILVFFGSLGWLDIPIGVTISVIAAIALGIGVDDTIHFLSHYNEYANKLRNKRKASMKTVPVVGRAMMFSTMALSAGFILFSQSEMESVILFGTFTAVTLLVCLAIDMTFLPSVVMETGLITVWDYVGLKFDEEFIKDIDMFQNMKVREAKMASLMAYTVDMDPGKQLFSQGDIGDEMYVVLNGSISIFLEKDGKRTDLVRLEKGNTFGEMGLFRNAERSASAEAYEKTRLLVINRDCLEPLKKRNPKIAAKLFLNLANSLQSSLKETDERLLAQKDFNLSSLEAKLNEDAELEQKEMSIDPKAEWEKLGKKWHAKLEPFT</sequence>
<dbReference type="InterPro" id="IPR004869">
    <property type="entry name" value="MMPL_dom"/>
</dbReference>
<evidence type="ECO:0000259" key="9">
    <source>
        <dbReference type="PROSITE" id="PS50156"/>
    </source>
</evidence>
<feature type="non-terminal residue" evidence="10">
    <location>
        <position position="494"/>
    </location>
</feature>
<dbReference type="InterPro" id="IPR050545">
    <property type="entry name" value="Mycobact_MmpL"/>
</dbReference>
<dbReference type="Pfam" id="PF03176">
    <property type="entry name" value="MMPL"/>
    <property type="match status" value="1"/>
</dbReference>
<feature type="transmembrane region" description="Helical" evidence="7">
    <location>
        <begin position="233"/>
        <end position="255"/>
    </location>
</feature>
<comment type="subcellular location">
    <subcellularLocation>
        <location evidence="1">Cell membrane</location>
        <topology evidence="1">Multi-pass membrane protein</topology>
    </subcellularLocation>
</comment>
<feature type="domain" description="Cyclic nucleotide-binding" evidence="8">
    <location>
        <begin position="308"/>
        <end position="433"/>
    </location>
</feature>
<reference evidence="10" key="1">
    <citation type="submission" date="2018-05" db="EMBL/GenBank/DDBJ databases">
        <authorList>
            <person name="Lanie J.A."/>
            <person name="Ng W.-L."/>
            <person name="Kazmierczak K.M."/>
            <person name="Andrzejewski T.M."/>
            <person name="Davidsen T.M."/>
            <person name="Wayne K.J."/>
            <person name="Tettelin H."/>
            <person name="Glass J.I."/>
            <person name="Rusch D."/>
            <person name="Podicherti R."/>
            <person name="Tsui H.-C.T."/>
            <person name="Winkler M.E."/>
        </authorList>
    </citation>
    <scope>NUCLEOTIDE SEQUENCE</scope>
</reference>
<dbReference type="GO" id="GO:0005886">
    <property type="term" value="C:plasma membrane"/>
    <property type="evidence" value="ECO:0007669"/>
    <property type="project" value="UniProtKB-SubCell"/>
</dbReference>
<dbReference type="EMBL" id="UINC01018507">
    <property type="protein sequence ID" value="SVA77804.1"/>
    <property type="molecule type" value="Genomic_DNA"/>
</dbReference>
<dbReference type="InterPro" id="IPR018488">
    <property type="entry name" value="cNMP-bd_CS"/>
</dbReference>
<dbReference type="Gene3D" id="1.20.1640.10">
    <property type="entry name" value="Multidrug efflux transporter AcrB transmembrane domain"/>
    <property type="match status" value="1"/>
</dbReference>
<dbReference type="InterPro" id="IPR000731">
    <property type="entry name" value="SSD"/>
</dbReference>
<dbReference type="InterPro" id="IPR014710">
    <property type="entry name" value="RmlC-like_jellyroll"/>
</dbReference>
<keyword evidence="5 7" id="KW-1133">Transmembrane helix</keyword>
<dbReference type="SUPFAM" id="SSF51206">
    <property type="entry name" value="cAMP-binding domain-like"/>
    <property type="match status" value="1"/>
</dbReference>
<feature type="transmembrane region" description="Helical" evidence="7">
    <location>
        <begin position="261"/>
        <end position="279"/>
    </location>
</feature>
<dbReference type="SMART" id="SM00100">
    <property type="entry name" value="cNMP"/>
    <property type="match status" value="1"/>
</dbReference>
<comment type="similarity">
    <text evidence="2">Belongs to the resistance-nodulation-cell division (RND) (TC 2.A.6) family. MmpL subfamily.</text>
</comment>
<keyword evidence="6 7" id="KW-0472">Membrane</keyword>
<evidence type="ECO:0000256" key="7">
    <source>
        <dbReference type="SAM" id="Phobius"/>
    </source>
</evidence>
<dbReference type="SUPFAM" id="SSF82866">
    <property type="entry name" value="Multidrug efflux transporter AcrB transmembrane domain"/>
    <property type="match status" value="1"/>
</dbReference>
<dbReference type="PANTHER" id="PTHR33406">
    <property type="entry name" value="MEMBRANE PROTEIN MJ1562-RELATED"/>
    <property type="match status" value="1"/>
</dbReference>
<protein>
    <recommendedName>
        <fullName evidence="11">Cyclic nucleotide-binding domain-containing protein</fullName>
    </recommendedName>
</protein>
<evidence type="ECO:0000256" key="2">
    <source>
        <dbReference type="ARBA" id="ARBA00010157"/>
    </source>
</evidence>
<evidence type="ECO:0000256" key="4">
    <source>
        <dbReference type="ARBA" id="ARBA00022692"/>
    </source>
</evidence>
<dbReference type="InterPro" id="IPR000595">
    <property type="entry name" value="cNMP-bd_dom"/>
</dbReference>
<name>A0A381YLD0_9ZZZZ</name>
<feature type="transmembrane region" description="Helical" evidence="7">
    <location>
        <begin position="166"/>
        <end position="185"/>
    </location>
</feature>
<dbReference type="Gene3D" id="2.60.120.10">
    <property type="entry name" value="Jelly Rolls"/>
    <property type="match status" value="1"/>
</dbReference>
<evidence type="ECO:0000313" key="10">
    <source>
        <dbReference type="EMBL" id="SVA77804.1"/>
    </source>
</evidence>
<keyword evidence="4 7" id="KW-0812">Transmembrane</keyword>
<dbReference type="Pfam" id="PF00027">
    <property type="entry name" value="cNMP_binding"/>
    <property type="match status" value="1"/>
</dbReference>
<dbReference type="CDD" id="cd00038">
    <property type="entry name" value="CAP_ED"/>
    <property type="match status" value="1"/>
</dbReference>
<evidence type="ECO:0000256" key="3">
    <source>
        <dbReference type="ARBA" id="ARBA00022475"/>
    </source>
</evidence>
<evidence type="ECO:0008006" key="11">
    <source>
        <dbReference type="Google" id="ProtNLM"/>
    </source>
</evidence>
<gene>
    <name evidence="10" type="ORF">METZ01_LOCUS130658</name>
</gene>
<proteinExistence type="inferred from homology"/>
<dbReference type="InterPro" id="IPR018490">
    <property type="entry name" value="cNMP-bd_dom_sf"/>
</dbReference>
<dbReference type="AlphaFoldDB" id="A0A381YLD0"/>
<evidence type="ECO:0000259" key="8">
    <source>
        <dbReference type="PROSITE" id="PS50042"/>
    </source>
</evidence>
<keyword evidence="3" id="KW-1003">Cell membrane</keyword>
<dbReference type="PROSITE" id="PS50156">
    <property type="entry name" value="SSD"/>
    <property type="match status" value="1"/>
</dbReference>